<sequence length="251" mass="27080">MLPPVEHAEYVAGVSEEIVRFAGLVANADLDAPVPSCPEWDLGKLTRHSGTVHRWIAHILRSGSTERVSPREVDLGLPTQRTGLPAWLAAGASPLRAALATDPNRPVWTWGPGGTAGWWARRALHETTVHRMDAQLALGLEPELSPTVAYDGIEEFLTNLPAVAADNIKGLPAGDSLHLHATDGPGEWTIQLADGGFTWNSEHGKAAVALRGTLVDLLLLLYGRRRPHDGDRFEAFGDLAVADRWLAATQL</sequence>
<dbReference type="Pfam" id="PF07398">
    <property type="entry name" value="MDMPI_C"/>
    <property type="match status" value="1"/>
</dbReference>
<evidence type="ECO:0000259" key="1">
    <source>
        <dbReference type="Pfam" id="PF07398"/>
    </source>
</evidence>
<gene>
    <name evidence="3" type="ORF">GCM10009547_23760</name>
</gene>
<dbReference type="SUPFAM" id="SSF109854">
    <property type="entry name" value="DinB/YfiT-like putative metalloenzymes"/>
    <property type="match status" value="1"/>
</dbReference>
<dbReference type="PANTHER" id="PTHR40758:SF1">
    <property type="entry name" value="CONSERVED PROTEIN"/>
    <property type="match status" value="1"/>
</dbReference>
<evidence type="ECO:0000259" key="2">
    <source>
        <dbReference type="Pfam" id="PF11716"/>
    </source>
</evidence>
<organism evidence="3 4">
    <name type="scientific">Sporichthya brevicatena</name>
    <dbReference type="NCBI Taxonomy" id="171442"/>
    <lineage>
        <taxon>Bacteria</taxon>
        <taxon>Bacillati</taxon>
        <taxon>Actinomycetota</taxon>
        <taxon>Actinomycetes</taxon>
        <taxon>Sporichthyales</taxon>
        <taxon>Sporichthyaceae</taxon>
        <taxon>Sporichthya</taxon>
    </lineage>
</organism>
<dbReference type="GO" id="GO:0016853">
    <property type="term" value="F:isomerase activity"/>
    <property type="evidence" value="ECO:0007669"/>
    <property type="project" value="UniProtKB-KW"/>
</dbReference>
<reference evidence="4" key="1">
    <citation type="journal article" date="2019" name="Int. J. Syst. Evol. Microbiol.">
        <title>The Global Catalogue of Microorganisms (GCM) 10K type strain sequencing project: providing services to taxonomists for standard genome sequencing and annotation.</title>
        <authorList>
            <consortium name="The Broad Institute Genomics Platform"/>
            <consortium name="The Broad Institute Genome Sequencing Center for Infectious Disease"/>
            <person name="Wu L."/>
            <person name="Ma J."/>
        </authorList>
    </citation>
    <scope>NUCLEOTIDE SEQUENCE [LARGE SCALE GENOMIC DNA]</scope>
    <source>
        <strain evidence="4">JCM 10671</strain>
    </source>
</reference>
<dbReference type="InterPro" id="IPR034660">
    <property type="entry name" value="DinB/YfiT-like"/>
</dbReference>
<comment type="caution">
    <text evidence="3">The sequence shown here is derived from an EMBL/GenBank/DDBJ whole genome shotgun (WGS) entry which is preliminary data.</text>
</comment>
<dbReference type="InterPro" id="IPR010872">
    <property type="entry name" value="MDMPI_C-term_domain"/>
</dbReference>
<dbReference type="NCBIfam" id="TIGR03083">
    <property type="entry name" value="maleylpyruvate isomerase family mycothiol-dependent enzyme"/>
    <property type="match status" value="1"/>
</dbReference>
<dbReference type="PANTHER" id="PTHR40758">
    <property type="entry name" value="CONSERVED PROTEIN"/>
    <property type="match status" value="1"/>
</dbReference>
<protein>
    <submittedName>
        <fullName evidence="3">Maleylpyruvate isomerase family mycothiol-dependent enzyme</fullName>
    </submittedName>
</protein>
<dbReference type="InterPro" id="IPR017517">
    <property type="entry name" value="Maleyloyr_isom"/>
</dbReference>
<keyword evidence="3" id="KW-0413">Isomerase</keyword>
<keyword evidence="4" id="KW-1185">Reference proteome</keyword>
<evidence type="ECO:0000313" key="3">
    <source>
        <dbReference type="EMBL" id="GAA0620408.1"/>
    </source>
</evidence>
<accession>A0ABP3S280</accession>
<evidence type="ECO:0000313" key="4">
    <source>
        <dbReference type="Proteomes" id="UP001500957"/>
    </source>
</evidence>
<dbReference type="InterPro" id="IPR024344">
    <property type="entry name" value="MDMPI_metal-binding"/>
</dbReference>
<feature type="domain" description="MDMPI C-terminal" evidence="1">
    <location>
        <begin position="148"/>
        <end position="244"/>
    </location>
</feature>
<dbReference type="Pfam" id="PF11716">
    <property type="entry name" value="MDMPI_N"/>
    <property type="match status" value="1"/>
</dbReference>
<name>A0ABP3S280_9ACTN</name>
<dbReference type="Proteomes" id="UP001500957">
    <property type="component" value="Unassembled WGS sequence"/>
</dbReference>
<dbReference type="EMBL" id="BAAAHE010000017">
    <property type="protein sequence ID" value="GAA0620408.1"/>
    <property type="molecule type" value="Genomic_DNA"/>
</dbReference>
<feature type="domain" description="Mycothiol-dependent maleylpyruvate isomerase metal-binding" evidence="2">
    <location>
        <begin position="15"/>
        <end position="135"/>
    </location>
</feature>
<proteinExistence type="predicted"/>